<dbReference type="EMBL" id="CAJEWN010001351">
    <property type="protein sequence ID" value="CAD2196729.1"/>
    <property type="molecule type" value="Genomic_DNA"/>
</dbReference>
<protein>
    <submittedName>
        <fullName evidence="1">Uncharacterized protein</fullName>
    </submittedName>
</protein>
<accession>A0A6V7XBL9</accession>
<sequence length="126" mass="15197">MKIEYFFKIKNILLENLRYKNHEPIQNDLLMAYNIYKICIHKNHYFKKQKSKKSTEKLCKKFKKVIEKEHEFEYISQEVADFMGTGLRCSLLWERGWSISCPLGMRTIPNRAGLISHFAFRIFHFS</sequence>
<comment type="caution">
    <text evidence="1">The sequence shown here is derived from an EMBL/GenBank/DDBJ whole genome shotgun (WGS) entry which is preliminary data.</text>
</comment>
<evidence type="ECO:0000313" key="1">
    <source>
        <dbReference type="EMBL" id="CAD2196729.1"/>
    </source>
</evidence>
<gene>
    <name evidence="1" type="ORF">MENT_LOCUS49913</name>
</gene>
<dbReference type="AlphaFoldDB" id="A0A6V7XBL9"/>
<reference evidence="1 2" key="1">
    <citation type="submission" date="2020-08" db="EMBL/GenBank/DDBJ databases">
        <authorList>
            <person name="Koutsovoulos G."/>
            <person name="Danchin GJ E."/>
        </authorList>
    </citation>
    <scope>NUCLEOTIDE SEQUENCE [LARGE SCALE GENOMIC DNA]</scope>
</reference>
<name>A0A6V7XBL9_MELEN</name>
<evidence type="ECO:0000313" key="2">
    <source>
        <dbReference type="Proteomes" id="UP000580250"/>
    </source>
</evidence>
<dbReference type="Proteomes" id="UP000580250">
    <property type="component" value="Unassembled WGS sequence"/>
</dbReference>
<proteinExistence type="predicted"/>
<organism evidence="1 2">
    <name type="scientific">Meloidogyne enterolobii</name>
    <name type="common">Root-knot nematode worm</name>
    <name type="synonym">Meloidogyne mayaguensis</name>
    <dbReference type="NCBI Taxonomy" id="390850"/>
    <lineage>
        <taxon>Eukaryota</taxon>
        <taxon>Metazoa</taxon>
        <taxon>Ecdysozoa</taxon>
        <taxon>Nematoda</taxon>
        <taxon>Chromadorea</taxon>
        <taxon>Rhabditida</taxon>
        <taxon>Tylenchina</taxon>
        <taxon>Tylenchomorpha</taxon>
        <taxon>Tylenchoidea</taxon>
        <taxon>Meloidogynidae</taxon>
        <taxon>Meloidogyninae</taxon>
        <taxon>Meloidogyne</taxon>
    </lineage>
</organism>